<name>A0ABD2NQ40_9CUCU</name>
<dbReference type="Proteomes" id="UP001516400">
    <property type="component" value="Unassembled WGS sequence"/>
</dbReference>
<evidence type="ECO:0000313" key="3">
    <source>
        <dbReference type="Proteomes" id="UP001516400"/>
    </source>
</evidence>
<dbReference type="AlphaFoldDB" id="A0ABD2NQ40"/>
<proteinExistence type="predicted"/>
<feature type="region of interest" description="Disordered" evidence="1">
    <location>
        <begin position="361"/>
        <end position="389"/>
    </location>
</feature>
<gene>
    <name evidence="2" type="ORF">HHI36_003985</name>
</gene>
<protein>
    <submittedName>
        <fullName evidence="2">Uncharacterized protein</fullName>
    </submittedName>
</protein>
<feature type="non-terminal residue" evidence="2">
    <location>
        <position position="475"/>
    </location>
</feature>
<sequence>MVSDSFGEKSASQRIIEIDNIWSSGVGGRFPRPSNEIPDDNGENYSHHHVSCNEEICGKVRGVECDISTGAMSGVCNQNEIVLRKTDKINNNDIHVRDKYNRRCVSECVISESTAEAFNPIFKVPQNPKTKVKRKNRLSFSSIFKKKVIPRISEDKYEIPENETCDNFFESAEEISQRRDSLRLSQKFHSALEIGATRNSLHRTPSFFKKILHFGEDSKALLKRSFSVRDIAKRDKSREDLTKSKLDEWKQSLKSLTESDINVSYQDLSYVDYDIHNDINYTDDTWEIPRLPPPVGRSQSVIIKSSHKYRKPFFERGTSYTGQLEFADTETPGGISLPYLPNIDQDSNDNVTDFVSLQKYRRRQQSISSEDGGRSRPPGNGSFSSSGSGCAKLRRHNACRQKNRDSGIFFLENRQNSSVSSIFIFSYLWFVFQGGDLRLYVDLMHKRSLLYITTSSANFIQLNSQLMSCYISAES</sequence>
<comment type="caution">
    <text evidence="2">The sequence shown here is derived from an EMBL/GenBank/DDBJ whole genome shotgun (WGS) entry which is preliminary data.</text>
</comment>
<organism evidence="2 3">
    <name type="scientific">Cryptolaemus montrouzieri</name>
    <dbReference type="NCBI Taxonomy" id="559131"/>
    <lineage>
        <taxon>Eukaryota</taxon>
        <taxon>Metazoa</taxon>
        <taxon>Ecdysozoa</taxon>
        <taxon>Arthropoda</taxon>
        <taxon>Hexapoda</taxon>
        <taxon>Insecta</taxon>
        <taxon>Pterygota</taxon>
        <taxon>Neoptera</taxon>
        <taxon>Endopterygota</taxon>
        <taxon>Coleoptera</taxon>
        <taxon>Polyphaga</taxon>
        <taxon>Cucujiformia</taxon>
        <taxon>Coccinelloidea</taxon>
        <taxon>Coccinellidae</taxon>
        <taxon>Scymninae</taxon>
        <taxon>Scymnini</taxon>
        <taxon>Cryptolaemus</taxon>
    </lineage>
</organism>
<reference evidence="2 3" key="1">
    <citation type="journal article" date="2021" name="BMC Biol.">
        <title>Horizontally acquired antibacterial genes associated with adaptive radiation of ladybird beetles.</title>
        <authorList>
            <person name="Li H.S."/>
            <person name="Tang X.F."/>
            <person name="Huang Y.H."/>
            <person name="Xu Z.Y."/>
            <person name="Chen M.L."/>
            <person name="Du X.Y."/>
            <person name="Qiu B.Y."/>
            <person name="Chen P.T."/>
            <person name="Zhang W."/>
            <person name="Slipinski A."/>
            <person name="Escalona H.E."/>
            <person name="Waterhouse R.M."/>
            <person name="Zwick A."/>
            <person name="Pang H."/>
        </authorList>
    </citation>
    <scope>NUCLEOTIDE SEQUENCE [LARGE SCALE GENOMIC DNA]</scope>
    <source>
        <strain evidence="2">SYSU2018</strain>
    </source>
</reference>
<evidence type="ECO:0000313" key="2">
    <source>
        <dbReference type="EMBL" id="KAL3280750.1"/>
    </source>
</evidence>
<evidence type="ECO:0000256" key="1">
    <source>
        <dbReference type="SAM" id="MobiDB-lite"/>
    </source>
</evidence>
<feature type="compositionally biased region" description="Low complexity" evidence="1">
    <location>
        <begin position="375"/>
        <end position="389"/>
    </location>
</feature>
<accession>A0ABD2NQ40</accession>
<keyword evidence="3" id="KW-1185">Reference proteome</keyword>
<dbReference type="EMBL" id="JABFTP020000144">
    <property type="protein sequence ID" value="KAL3280750.1"/>
    <property type="molecule type" value="Genomic_DNA"/>
</dbReference>